<dbReference type="InterPro" id="IPR052058">
    <property type="entry name" value="Alcohol_O-acetyltransferase"/>
</dbReference>
<organism evidence="1 2">
    <name type="scientific">Favolaschia claudopus</name>
    <dbReference type="NCBI Taxonomy" id="2862362"/>
    <lineage>
        <taxon>Eukaryota</taxon>
        <taxon>Fungi</taxon>
        <taxon>Dikarya</taxon>
        <taxon>Basidiomycota</taxon>
        <taxon>Agaricomycotina</taxon>
        <taxon>Agaricomycetes</taxon>
        <taxon>Agaricomycetidae</taxon>
        <taxon>Agaricales</taxon>
        <taxon>Marasmiineae</taxon>
        <taxon>Mycenaceae</taxon>
        <taxon>Favolaschia</taxon>
    </lineage>
</organism>
<dbReference type="AlphaFoldDB" id="A0AAW0D0Q5"/>
<sequence length="441" mass="47861">MAASNPKSLRAAAASGLLESWHITRHLLGMDSCVIISARYVCTNGSSLNKEQLFSALQKLIHMHPILCVMVRNEDSKPSFVKLETIDLSSVVHFSESNDLEAAIQRQLSTRFDTSTQLPLWRVEVLNDNTVILAYHHGIGDGLSGVAFHRFLLLALEEGNTASFAEVTVPKSISLLPPIEAVTNLRPSIFKIISAVLSLFLPASWKRSYYVWSANPVSKTAGFTARVKLMTFSPENMAVFAKICRSHKATITSAVYVLACAVLSRLVPAHSPAYRTLCATVAISLRGVAGGSEDAFCDYVAAHTSYPPIHPAFQWSVAASYATELQRQKSSCREEIGMISLVANNIGGFMKGMLGNKRNATFEISNAGRVAGISAGRHWTIERMAFAQSDLVLGPALKINAIGDPTGALNITLTWGDAAIDEEVVESFATQFEEGFRALLV</sequence>
<reference evidence="1 2" key="1">
    <citation type="journal article" date="2024" name="J Genomics">
        <title>Draft genome sequencing and assembly of Favolaschia claudopus CIRM-BRFM 2984 isolated from oak limbs.</title>
        <authorList>
            <person name="Navarro D."/>
            <person name="Drula E."/>
            <person name="Chaduli D."/>
            <person name="Cazenave R."/>
            <person name="Ahrendt S."/>
            <person name="Wang J."/>
            <person name="Lipzen A."/>
            <person name="Daum C."/>
            <person name="Barry K."/>
            <person name="Grigoriev I.V."/>
            <person name="Favel A."/>
            <person name="Rosso M.N."/>
            <person name="Martin F."/>
        </authorList>
    </citation>
    <scope>NUCLEOTIDE SEQUENCE [LARGE SCALE GENOMIC DNA]</scope>
    <source>
        <strain evidence="1 2">CIRM-BRFM 2984</strain>
    </source>
</reference>
<dbReference type="PANTHER" id="PTHR28037:SF1">
    <property type="entry name" value="ALCOHOL O-ACETYLTRANSFERASE 1-RELATED"/>
    <property type="match status" value="1"/>
</dbReference>
<accession>A0AAW0D0Q5</accession>
<dbReference type="Gene3D" id="3.30.559.10">
    <property type="entry name" value="Chloramphenicol acetyltransferase-like domain"/>
    <property type="match status" value="1"/>
</dbReference>
<dbReference type="SUPFAM" id="SSF52777">
    <property type="entry name" value="CoA-dependent acyltransferases"/>
    <property type="match status" value="1"/>
</dbReference>
<evidence type="ECO:0000313" key="1">
    <source>
        <dbReference type="EMBL" id="KAK7044620.1"/>
    </source>
</evidence>
<comment type="caution">
    <text evidence="1">The sequence shown here is derived from an EMBL/GenBank/DDBJ whole genome shotgun (WGS) entry which is preliminary data.</text>
</comment>
<dbReference type="PANTHER" id="PTHR28037">
    <property type="entry name" value="ALCOHOL O-ACETYLTRANSFERASE 1-RELATED"/>
    <property type="match status" value="1"/>
</dbReference>
<dbReference type="Pfam" id="PF07247">
    <property type="entry name" value="AATase"/>
    <property type="match status" value="1"/>
</dbReference>
<dbReference type="InterPro" id="IPR023213">
    <property type="entry name" value="CAT-like_dom_sf"/>
</dbReference>
<dbReference type="GO" id="GO:0008080">
    <property type="term" value="F:N-acetyltransferase activity"/>
    <property type="evidence" value="ECO:0007669"/>
    <property type="project" value="TreeGrafter"/>
</dbReference>
<evidence type="ECO:0000313" key="2">
    <source>
        <dbReference type="Proteomes" id="UP001362999"/>
    </source>
</evidence>
<gene>
    <name evidence="1" type="ORF">R3P38DRAFT_3308488</name>
</gene>
<keyword evidence="2" id="KW-1185">Reference proteome</keyword>
<dbReference type="Proteomes" id="UP001362999">
    <property type="component" value="Unassembled WGS sequence"/>
</dbReference>
<dbReference type="EMBL" id="JAWWNJ010000011">
    <property type="protein sequence ID" value="KAK7044620.1"/>
    <property type="molecule type" value="Genomic_DNA"/>
</dbReference>
<proteinExistence type="predicted"/>
<dbReference type="InterPro" id="IPR010828">
    <property type="entry name" value="Atf2/Sli1-like"/>
</dbReference>
<name>A0AAW0D0Q5_9AGAR</name>
<protein>
    <submittedName>
        <fullName evidence="1">Alcohol acetyltransferase</fullName>
    </submittedName>
</protein>